<dbReference type="PANTHER" id="PTHR47377">
    <property type="entry name" value="RHODANESE-LIKE DOMAIN-CONTAINING PROTEIN 4, CHLOROPLASTIC"/>
    <property type="match status" value="1"/>
</dbReference>
<reference evidence="2 3" key="1">
    <citation type="journal article" date="2009" name="BMC Genomics">
        <title>Complete genome sequence of the sugarcane nitrogen-fixing endophyte Gluconacetobacter diazotrophicus Pal5.</title>
        <authorList>
            <person name="Bertalan M."/>
            <person name="Albano R."/>
            <person name="Padua V."/>
            <person name="Rouws L."/>
            <person name="Rojas C."/>
            <person name="Hemerly A."/>
            <person name="Teixeira K."/>
            <person name="Schwab S."/>
            <person name="Araujo J."/>
            <person name="Oliveira A."/>
            <person name="Franca L."/>
            <person name="Magalhaes V."/>
            <person name="Alqueres S."/>
            <person name="Cardoso A."/>
            <person name="Almeida W."/>
            <person name="Loureiro M.M."/>
            <person name="Nogueira E."/>
            <person name="Cidade D."/>
            <person name="Oliveira D."/>
            <person name="Simao T."/>
            <person name="Macedo J."/>
            <person name="Valadao A."/>
            <person name="Dreschsel M."/>
            <person name="Freitas F."/>
            <person name="Vidal M."/>
            <person name="Guedes H."/>
            <person name="Rodrigues E."/>
            <person name="Meneses C."/>
            <person name="Brioso P."/>
            <person name="Pozzer L."/>
            <person name="Figueiredo D."/>
            <person name="Montano H."/>
            <person name="Junior J."/>
            <person name="Filho G."/>
            <person name="Flores V."/>
            <person name="Ferreira B."/>
            <person name="Branco A."/>
            <person name="Gonzalez P."/>
            <person name="Guillobel H."/>
            <person name="Lemos M."/>
            <person name="Seibel L."/>
            <person name="Macedo J."/>
            <person name="Alves-Ferreira M."/>
            <person name="Sachetto-Martins G."/>
            <person name="Coelho A."/>
            <person name="Santos E."/>
            <person name="Amaral G."/>
            <person name="Neves A."/>
            <person name="Pacheco A.B."/>
            <person name="Carvalho D."/>
            <person name="Lery L."/>
            <person name="Bisch P."/>
            <person name="Rossle S.C."/>
            <person name="Urmenyi T."/>
            <person name="Kruger W.V."/>
            <person name="Martins O."/>
            <person name="Baldani J.I."/>
            <person name="Ferreira P.C."/>
        </authorList>
    </citation>
    <scope>NUCLEOTIDE SEQUENCE [LARGE SCALE GENOMIC DNA]</scope>
    <source>
        <strain evidence="3">ATCC 49037 / DSM 5601 / CCUG 37298 / CIP 103539 / LMG 7603 / PAl5</strain>
    </source>
</reference>
<dbReference type="SMART" id="SM00450">
    <property type="entry name" value="RHOD"/>
    <property type="match status" value="1"/>
</dbReference>
<dbReference type="KEGG" id="gdi:GDI0738"/>
<dbReference type="PROSITE" id="PS50206">
    <property type="entry name" value="RHODANESE_3"/>
    <property type="match status" value="1"/>
</dbReference>
<organism evidence="2 3">
    <name type="scientific">Gluconacetobacter diazotrophicus (strain ATCC 49037 / DSM 5601 / CCUG 37298 / CIP 103539 / LMG 7603 / PAl5)</name>
    <dbReference type="NCBI Taxonomy" id="272568"/>
    <lineage>
        <taxon>Bacteria</taxon>
        <taxon>Pseudomonadati</taxon>
        <taxon>Pseudomonadota</taxon>
        <taxon>Alphaproteobacteria</taxon>
        <taxon>Acetobacterales</taxon>
        <taxon>Acetobacteraceae</taxon>
        <taxon>Gluconacetobacter</taxon>
    </lineage>
</organism>
<evidence type="ECO:0000259" key="1">
    <source>
        <dbReference type="PROSITE" id="PS50206"/>
    </source>
</evidence>
<dbReference type="InterPro" id="IPR001763">
    <property type="entry name" value="Rhodanese-like_dom"/>
</dbReference>
<dbReference type="InterPro" id="IPR036873">
    <property type="entry name" value="Rhodanese-like_dom_sf"/>
</dbReference>
<dbReference type="SUPFAM" id="SSF52821">
    <property type="entry name" value="Rhodanese/Cell cycle control phosphatase"/>
    <property type="match status" value="1"/>
</dbReference>
<accession>A9HAE9</accession>
<dbReference type="Proteomes" id="UP000001176">
    <property type="component" value="Chromosome"/>
</dbReference>
<dbReference type="AlphaFoldDB" id="A9HAE9"/>
<gene>
    <name evidence="2" type="ordered locus">GDI0738</name>
</gene>
<proteinExistence type="predicted"/>
<evidence type="ECO:0000313" key="2">
    <source>
        <dbReference type="EMBL" id="CAP54681.1"/>
    </source>
</evidence>
<protein>
    <recommendedName>
        <fullName evidence="1">Rhodanese domain-containing protein</fullName>
    </recommendedName>
</protein>
<dbReference type="Gene3D" id="3.40.250.10">
    <property type="entry name" value="Rhodanese-like domain"/>
    <property type="match status" value="1"/>
</dbReference>
<name>A9HAE9_GLUDA</name>
<dbReference type="Pfam" id="PF00581">
    <property type="entry name" value="Rhodanese"/>
    <property type="match status" value="1"/>
</dbReference>
<dbReference type="InterPro" id="IPR044240">
    <property type="entry name" value="STR4-like"/>
</dbReference>
<keyword evidence="3" id="KW-1185">Reference proteome</keyword>
<dbReference type="PANTHER" id="PTHR47377:SF1">
    <property type="entry name" value="RHODANESE-LIKE DOMAIN-CONTAINING PROTEIN 4, CHLOROPLASTIC"/>
    <property type="match status" value="1"/>
</dbReference>
<feature type="domain" description="Rhodanese" evidence="1">
    <location>
        <begin position="25"/>
        <end position="124"/>
    </location>
</feature>
<evidence type="ECO:0000313" key="3">
    <source>
        <dbReference type="Proteomes" id="UP000001176"/>
    </source>
</evidence>
<sequence length="144" mass="15515">MCILAIGHKMIDDVTPGESWTALNTRPQAQLVDVRTDAEWMFVGLPDLAGTGKQVLPISWQALTGQPNPRFVEQLKAAGLTPESEIHFICRSGARSHSAAMAARMAGFTHVFNVAGGFEGPPDSHGHRGTVAGWKAEGLPWRQS</sequence>
<dbReference type="EMBL" id="AM889285">
    <property type="protein sequence ID" value="CAP54681.1"/>
    <property type="molecule type" value="Genomic_DNA"/>
</dbReference>